<evidence type="ECO:0000256" key="2">
    <source>
        <dbReference type="ARBA" id="ARBA00022801"/>
    </source>
</evidence>
<dbReference type="InterPro" id="IPR020084">
    <property type="entry name" value="NUDIX_hydrolase_CS"/>
</dbReference>
<dbReference type="PROSITE" id="PS00893">
    <property type="entry name" value="NUDIX_BOX"/>
    <property type="match status" value="1"/>
</dbReference>
<keyword evidence="7" id="KW-1185">Reference proteome</keyword>
<evidence type="ECO:0000256" key="3">
    <source>
        <dbReference type="ARBA" id="ARBA00022842"/>
    </source>
</evidence>
<keyword evidence="2 4" id="KW-0378">Hydrolase</keyword>
<dbReference type="SUPFAM" id="SSF55811">
    <property type="entry name" value="Nudix"/>
    <property type="match status" value="1"/>
</dbReference>
<dbReference type="InterPro" id="IPR015797">
    <property type="entry name" value="NUDIX_hydrolase-like_dom_sf"/>
</dbReference>
<evidence type="ECO:0000256" key="4">
    <source>
        <dbReference type="RuleBase" id="RU003476"/>
    </source>
</evidence>
<dbReference type="GO" id="GO:0035539">
    <property type="term" value="F:8-oxo-7,8-dihydrodeoxyguanosine triphosphate pyrophosphatase activity"/>
    <property type="evidence" value="ECO:0007669"/>
    <property type="project" value="UniProtKB-EC"/>
</dbReference>
<evidence type="ECO:0000313" key="6">
    <source>
        <dbReference type="EMBL" id="MDQ0167940.1"/>
    </source>
</evidence>
<comment type="caution">
    <text evidence="6">The sequence shown here is derived from an EMBL/GenBank/DDBJ whole genome shotgun (WGS) entry which is preliminary data.</text>
</comment>
<organism evidence="6 7">
    <name type="scientific">Caldalkalibacillus horti</name>
    <dbReference type="NCBI Taxonomy" id="77523"/>
    <lineage>
        <taxon>Bacteria</taxon>
        <taxon>Bacillati</taxon>
        <taxon>Bacillota</taxon>
        <taxon>Bacilli</taxon>
        <taxon>Bacillales</taxon>
        <taxon>Bacillaceae</taxon>
        <taxon>Caldalkalibacillus</taxon>
    </lineage>
</organism>
<evidence type="ECO:0000259" key="5">
    <source>
        <dbReference type="PROSITE" id="PS51462"/>
    </source>
</evidence>
<reference evidence="6 7" key="1">
    <citation type="submission" date="2023-07" db="EMBL/GenBank/DDBJ databases">
        <title>Genomic Encyclopedia of Type Strains, Phase IV (KMG-IV): sequencing the most valuable type-strain genomes for metagenomic binning, comparative biology and taxonomic classification.</title>
        <authorList>
            <person name="Goeker M."/>
        </authorList>
    </citation>
    <scope>NUCLEOTIDE SEQUENCE [LARGE SCALE GENOMIC DNA]</scope>
    <source>
        <strain evidence="6 7">DSM 12751</strain>
    </source>
</reference>
<dbReference type="InterPro" id="IPR020476">
    <property type="entry name" value="Nudix_hydrolase"/>
</dbReference>
<dbReference type="Proteomes" id="UP001235840">
    <property type="component" value="Unassembled WGS sequence"/>
</dbReference>
<dbReference type="Gene3D" id="3.90.79.10">
    <property type="entry name" value="Nucleoside Triphosphate Pyrophosphohydrolase"/>
    <property type="match status" value="1"/>
</dbReference>
<dbReference type="Pfam" id="PF00293">
    <property type="entry name" value="NUDIX"/>
    <property type="match status" value="1"/>
</dbReference>
<evidence type="ECO:0000313" key="7">
    <source>
        <dbReference type="Proteomes" id="UP001235840"/>
    </source>
</evidence>
<feature type="domain" description="Nudix hydrolase" evidence="5">
    <location>
        <begin position="2"/>
        <end position="132"/>
    </location>
</feature>
<dbReference type="PROSITE" id="PS51462">
    <property type="entry name" value="NUDIX"/>
    <property type="match status" value="1"/>
</dbReference>
<comment type="similarity">
    <text evidence="4">Belongs to the Nudix hydrolase family.</text>
</comment>
<dbReference type="PRINTS" id="PR00502">
    <property type="entry name" value="NUDIXFAMILY"/>
</dbReference>
<gene>
    <name evidence="6" type="ORF">J2S11_003870</name>
</gene>
<keyword evidence="3" id="KW-0460">Magnesium</keyword>
<dbReference type="PANTHER" id="PTHR43046:SF12">
    <property type="entry name" value="GDP-MANNOSE MANNOSYL HYDROLASE"/>
    <property type="match status" value="1"/>
</dbReference>
<name>A0ABT9W517_9BACI</name>
<proteinExistence type="inferred from homology"/>
<dbReference type="InterPro" id="IPR000086">
    <property type="entry name" value="NUDIX_hydrolase_dom"/>
</dbReference>
<sequence length="147" mass="16566">MKRVDVAIALLFNEASNEVLLVRNKKGDSSYWSLPGGAVELGESLHEAVIREAKEETGLDIEVLGLHSVREAYFIERGHHALLFTFHSKVTGGELCVDDPDQDIIEVEWVDLETANKRMPYLPMPLKAPDFLLKEQNAQYIFQGKVD</sequence>
<evidence type="ECO:0000256" key="1">
    <source>
        <dbReference type="ARBA" id="ARBA00001946"/>
    </source>
</evidence>
<dbReference type="PANTHER" id="PTHR43046">
    <property type="entry name" value="GDP-MANNOSE MANNOSYL HYDROLASE"/>
    <property type="match status" value="1"/>
</dbReference>
<protein>
    <submittedName>
        <fullName evidence="6">8-oxo-dGTP diphosphatase</fullName>
        <ecNumber evidence="6">3.6.1.55</ecNumber>
    </submittedName>
</protein>
<dbReference type="EMBL" id="JAUSTY010000021">
    <property type="protein sequence ID" value="MDQ0167940.1"/>
    <property type="molecule type" value="Genomic_DNA"/>
</dbReference>
<comment type="cofactor">
    <cofactor evidence="1">
        <name>Mg(2+)</name>
        <dbReference type="ChEBI" id="CHEBI:18420"/>
    </cofactor>
</comment>
<dbReference type="EC" id="3.6.1.55" evidence="6"/>
<accession>A0ABT9W517</accession>